<dbReference type="EMBL" id="MU150646">
    <property type="protein sequence ID" value="KAF9455490.1"/>
    <property type="molecule type" value="Genomic_DNA"/>
</dbReference>
<feature type="region of interest" description="Disordered" evidence="1">
    <location>
        <begin position="133"/>
        <end position="159"/>
    </location>
</feature>
<keyword evidence="3" id="KW-1185">Reference proteome</keyword>
<gene>
    <name evidence="2" type="ORF">BDZ94DRAFT_1316176</name>
</gene>
<comment type="caution">
    <text evidence="2">The sequence shown here is derived from an EMBL/GenBank/DDBJ whole genome shotgun (WGS) entry which is preliminary data.</text>
</comment>
<dbReference type="OrthoDB" id="3266915at2759"/>
<proteinExistence type="predicted"/>
<feature type="region of interest" description="Disordered" evidence="1">
    <location>
        <begin position="1"/>
        <end position="98"/>
    </location>
</feature>
<organism evidence="2 3">
    <name type="scientific">Collybia nuda</name>
    <dbReference type="NCBI Taxonomy" id="64659"/>
    <lineage>
        <taxon>Eukaryota</taxon>
        <taxon>Fungi</taxon>
        <taxon>Dikarya</taxon>
        <taxon>Basidiomycota</taxon>
        <taxon>Agaricomycotina</taxon>
        <taxon>Agaricomycetes</taxon>
        <taxon>Agaricomycetidae</taxon>
        <taxon>Agaricales</taxon>
        <taxon>Tricholomatineae</taxon>
        <taxon>Clitocybaceae</taxon>
        <taxon>Collybia</taxon>
    </lineage>
</organism>
<evidence type="ECO:0000313" key="3">
    <source>
        <dbReference type="Proteomes" id="UP000807353"/>
    </source>
</evidence>
<feature type="compositionally biased region" description="Polar residues" evidence="1">
    <location>
        <begin position="141"/>
        <end position="156"/>
    </location>
</feature>
<evidence type="ECO:0000256" key="1">
    <source>
        <dbReference type="SAM" id="MobiDB-lite"/>
    </source>
</evidence>
<feature type="non-terminal residue" evidence="2">
    <location>
        <position position="184"/>
    </location>
</feature>
<evidence type="ECO:0000313" key="2">
    <source>
        <dbReference type="EMBL" id="KAF9455490.1"/>
    </source>
</evidence>
<reference evidence="2" key="1">
    <citation type="submission" date="2020-11" db="EMBL/GenBank/DDBJ databases">
        <authorList>
            <consortium name="DOE Joint Genome Institute"/>
            <person name="Ahrendt S."/>
            <person name="Riley R."/>
            <person name="Andreopoulos W."/>
            <person name="Labutti K."/>
            <person name="Pangilinan J."/>
            <person name="Ruiz-Duenas F.J."/>
            <person name="Barrasa J.M."/>
            <person name="Sanchez-Garcia M."/>
            <person name="Camarero S."/>
            <person name="Miyauchi S."/>
            <person name="Serrano A."/>
            <person name="Linde D."/>
            <person name="Babiker R."/>
            <person name="Drula E."/>
            <person name="Ayuso-Fernandez I."/>
            <person name="Pacheco R."/>
            <person name="Padilla G."/>
            <person name="Ferreira P."/>
            <person name="Barriuso J."/>
            <person name="Kellner H."/>
            <person name="Castanera R."/>
            <person name="Alfaro M."/>
            <person name="Ramirez L."/>
            <person name="Pisabarro A.G."/>
            <person name="Kuo A."/>
            <person name="Tritt A."/>
            <person name="Lipzen A."/>
            <person name="He G."/>
            <person name="Yan M."/>
            <person name="Ng V."/>
            <person name="Cullen D."/>
            <person name="Martin F."/>
            <person name="Rosso M.-N."/>
            <person name="Henrissat B."/>
            <person name="Hibbett D."/>
            <person name="Martinez A.T."/>
            <person name="Grigoriev I.V."/>
        </authorList>
    </citation>
    <scope>NUCLEOTIDE SEQUENCE</scope>
    <source>
        <strain evidence="2">CBS 247.69</strain>
    </source>
</reference>
<feature type="compositionally biased region" description="Basic residues" evidence="1">
    <location>
        <begin position="12"/>
        <end position="21"/>
    </location>
</feature>
<dbReference type="AlphaFoldDB" id="A0A9P5XRC8"/>
<accession>A0A9P5XRC8</accession>
<dbReference type="Proteomes" id="UP000807353">
    <property type="component" value="Unassembled WGS sequence"/>
</dbReference>
<name>A0A9P5XRC8_9AGAR</name>
<sequence>MLSSRPVDAQHHPSKTPGRMKGRAENVIRGPTTVQGKGKEAAGRTPFHPATLHPEKLSKDGSSGQPQLKPTIGATRAATRPLVDKTPFPNRTGGQQFQTPLSQGAKLAGLSYLEPGALLQFDKIPNALLRPSSARKRVRTPRNSGKNFETPVNNGNHWDVSDISIAAPEAQMQESVVEEDYDEI</sequence>
<protein>
    <submittedName>
        <fullName evidence="2">Uncharacterized protein</fullName>
    </submittedName>
</protein>